<keyword evidence="2" id="KW-1185">Reference proteome</keyword>
<organism evidence="1 2">
    <name type="scientific">Canibacter oris</name>
    <dbReference type="NCBI Taxonomy" id="1365628"/>
    <lineage>
        <taxon>Bacteria</taxon>
        <taxon>Bacillati</taxon>
        <taxon>Actinomycetota</taxon>
        <taxon>Actinomycetes</taxon>
        <taxon>Micrococcales</taxon>
        <taxon>Microbacteriaceae</taxon>
        <taxon>Canibacter</taxon>
    </lineage>
</organism>
<protein>
    <submittedName>
        <fullName evidence="1">Uncharacterized protein</fullName>
    </submittedName>
</protein>
<proteinExistence type="predicted"/>
<gene>
    <name evidence="1" type="ORF">F5897_000907</name>
</gene>
<name>A0A840DPX2_9MICO</name>
<evidence type="ECO:0000313" key="1">
    <source>
        <dbReference type="EMBL" id="MBB4071599.1"/>
    </source>
</evidence>
<comment type="caution">
    <text evidence="1">The sequence shown here is derived from an EMBL/GenBank/DDBJ whole genome shotgun (WGS) entry which is preliminary data.</text>
</comment>
<dbReference type="RefSeq" id="WP_183304629.1">
    <property type="nucleotide sequence ID" value="NZ_JACIFD010000007.1"/>
</dbReference>
<sequence length="91" mass="10263">MTDYNNLYYQRATAGPAVLIEEARTRIGVRMQNHMAFKATQLHTLDPERLARIASDVYDLAQEISSHALALKTAAEAEMQRAETPTQEEND</sequence>
<dbReference type="Proteomes" id="UP000571183">
    <property type="component" value="Unassembled WGS sequence"/>
</dbReference>
<dbReference type="AlphaFoldDB" id="A0A840DPX2"/>
<accession>A0A840DPX2</accession>
<evidence type="ECO:0000313" key="2">
    <source>
        <dbReference type="Proteomes" id="UP000571183"/>
    </source>
</evidence>
<reference evidence="1" key="1">
    <citation type="submission" date="2020-08" db="EMBL/GenBank/DDBJ databases">
        <title>Sequencing the genomes of 1000 actinobacteria strains.</title>
        <authorList>
            <person name="Klenk H.-P."/>
        </authorList>
    </citation>
    <scope>NUCLEOTIDE SEQUENCE [LARGE SCALE GENOMIC DNA]</scope>
    <source>
        <strain evidence="1">DSM 27064</strain>
    </source>
</reference>
<dbReference type="EMBL" id="JACIFD010000007">
    <property type="protein sequence ID" value="MBB4071599.1"/>
    <property type="molecule type" value="Genomic_DNA"/>
</dbReference>